<comment type="caution">
    <text evidence="1">The sequence shown here is derived from an EMBL/GenBank/DDBJ whole genome shotgun (WGS) entry which is preliminary data.</text>
</comment>
<proteinExistence type="predicted"/>
<sequence>MLGVLACTSECALSEFKIGEAIVNARDPEDGTRGLSYPEARRLVTALVDSRALRSVLRDLVESGALRVVRGVARSGRSAPVAYELASREAERRGERDRAEAEAWATEELVRAHRAEWERLRDDRMADAAGRRSS</sequence>
<dbReference type="EMBL" id="MWQN01000005">
    <property type="protein sequence ID" value="OPC76635.1"/>
    <property type="molecule type" value="Genomic_DNA"/>
</dbReference>
<protein>
    <submittedName>
        <fullName evidence="1">Uncharacterized protein</fullName>
    </submittedName>
</protein>
<dbReference type="Proteomes" id="UP000190037">
    <property type="component" value="Unassembled WGS sequence"/>
</dbReference>
<organism evidence="1 3">
    <name type="scientific">Embleya scabrispora</name>
    <dbReference type="NCBI Taxonomy" id="159449"/>
    <lineage>
        <taxon>Bacteria</taxon>
        <taxon>Bacillati</taxon>
        <taxon>Actinomycetota</taxon>
        <taxon>Actinomycetes</taxon>
        <taxon>Kitasatosporales</taxon>
        <taxon>Streptomycetaceae</taxon>
        <taxon>Embleya</taxon>
    </lineage>
</organism>
<dbReference type="AlphaFoldDB" id="A0A1T3NIT1"/>
<evidence type="ECO:0000313" key="2">
    <source>
        <dbReference type="EMBL" id="OPC76881.1"/>
    </source>
</evidence>
<accession>A0A1T3NIT1</accession>
<evidence type="ECO:0000313" key="1">
    <source>
        <dbReference type="EMBL" id="OPC76635.1"/>
    </source>
</evidence>
<name>A0A1T3NIT1_9ACTN</name>
<keyword evidence="3" id="KW-1185">Reference proteome</keyword>
<reference evidence="1 3" key="1">
    <citation type="submission" date="2017-03" db="EMBL/GenBank/DDBJ databases">
        <title>Draft genome sequence of Streptomyces scabrisporus NF3, endophyte isolated from Amphipterygium adstringens.</title>
        <authorList>
            <person name="Vazquez M."/>
            <person name="Ceapa C.D."/>
            <person name="Rodriguez Luna D."/>
            <person name="Sanchez Esquivel S."/>
        </authorList>
    </citation>
    <scope>NUCLEOTIDE SEQUENCE [LARGE SCALE GENOMIC DNA]</scope>
    <source>
        <strain evidence="1 3">NF3</strain>
    </source>
</reference>
<evidence type="ECO:0000313" key="3">
    <source>
        <dbReference type="Proteomes" id="UP000190037"/>
    </source>
</evidence>
<gene>
    <name evidence="1" type="ORF">B4N89_44905</name>
    <name evidence="2" type="ORF">B4N89_46270</name>
</gene>
<dbReference type="EMBL" id="MWQN01000005">
    <property type="protein sequence ID" value="OPC76881.1"/>
    <property type="molecule type" value="Genomic_DNA"/>
</dbReference>